<name>A0ABY8PQG1_9BACT</name>
<gene>
    <name evidence="3" type="ORF">JRV97_10980</name>
</gene>
<feature type="domain" description="PD-(D/E)XK endonuclease-like" evidence="2">
    <location>
        <begin position="726"/>
        <end position="1062"/>
    </location>
</feature>
<dbReference type="InterPro" id="IPR038726">
    <property type="entry name" value="PDDEXK_AddAB-type"/>
</dbReference>
<protein>
    <submittedName>
        <fullName evidence="3">PD-(D/E)XK nuclease family protein</fullName>
    </submittedName>
</protein>
<feature type="coiled-coil region" evidence="1">
    <location>
        <begin position="686"/>
        <end position="713"/>
    </location>
</feature>
<organism evidence="3 4">
    <name type="scientific">Marinitoga aeolica</name>
    <dbReference type="NCBI Taxonomy" id="2809031"/>
    <lineage>
        <taxon>Bacteria</taxon>
        <taxon>Thermotogati</taxon>
        <taxon>Thermotogota</taxon>
        <taxon>Thermotogae</taxon>
        <taxon>Petrotogales</taxon>
        <taxon>Petrotogaceae</taxon>
        <taxon>Marinitoga</taxon>
    </lineage>
</organism>
<dbReference type="Pfam" id="PF12705">
    <property type="entry name" value="PDDEXK_1"/>
    <property type="match status" value="1"/>
</dbReference>
<proteinExistence type="predicted"/>
<accession>A0ABY8PQG1</accession>
<dbReference type="InterPro" id="IPR027417">
    <property type="entry name" value="P-loop_NTPase"/>
</dbReference>
<evidence type="ECO:0000259" key="2">
    <source>
        <dbReference type="Pfam" id="PF12705"/>
    </source>
</evidence>
<keyword evidence="1" id="KW-0175">Coiled coil</keyword>
<evidence type="ECO:0000313" key="4">
    <source>
        <dbReference type="Proteomes" id="UP001232493"/>
    </source>
</evidence>
<feature type="coiled-coil region" evidence="1">
    <location>
        <begin position="424"/>
        <end position="464"/>
    </location>
</feature>
<sequence>MKKAILIDLEKEHFNRIADFILPLYKKEPLNFLFIGPSGDYVKQVAENIARKIDKTLNRDAFRVINQYIVELFKKYEPSSLFIDREFLKAYIAKELEDLIELEKNNIEFKNYLKTLSKSKQSIEYLLEIFEKKWEISRISDKEIIKKNELYSEIDKDIESDDSLLKLYKHLEEKLEDILNAKFDNSKIENKNYDQISVYKWFYEEFSKIENKLGNTLVIGGFFDLPPILMNVLRTLFDMFDNVYFLAWNPVNDESFDSLNKILLFLKDNGFIFNSKIGDLKNIFSETNFFKSQFKNNILEIENIAKEIKRKIIYENYEPQDFGIIVSDSQTANSFAEFFDELNVPYRLKNDIPLSESLVVSKLLLPLKTKYSGYEINDLIALIETGYGGERTLSIDEIENILKNLNLFYDFPKSTLNSRRNKWLETIEIRINEINNELNSSDEKERLEKQLEELEEVHSLFKSLFDLLEEIDKNDFELSYYRNLLNKWIDKGIINFKNIEKVESELNALYKFQELLLKTERNLEKLVTGNIKLSKFYNILSSLIETEKYRISERYSNTVEIFSLNDSRFIHKKYKIFVSFTDNNYPSIGVNPLLSYITENNNYSKISELQFRENLYISMIFADNVIFTYPKATLSGEEILASPYEKDFEKIFKIHEYNFFSKSEEIIPETSDEIYSFDQAALYFTYNKLDSEIDEINEIIKEVNELNNKKNNNKWILNDKYDIGEISHNKISTYVDCPFKYYLSYIAKIKTNKDFSVFYVGNLKHKIMKKLFDKYPNYNEIKSKLQNMDELYDEIKNIAYDVWDNSGIEELKTYKIVKEIEIEEISVEVLNVIEKLIISYIYFGSSRGKNKEEKTILYDKVLKSEYSIFGEYNNHTLFSRIDRIDILNEDLRLEYNKKNELKPLNKIEKTSYSIIDYKNKNSFQSEQLFFYYLILLNNKEWREKIKNHSVFLNFLPMSEINGKYKSLQWIKIENESIYIKYPGNSTSYEQISLREFEIWFNDIINSIRNSEFLPAFIEEAKNLKLRFLDYLKDKGYNVQNSNEKYYSCIVGNGNYCEYHKLCSLLLWSGNYSLSNRGHITNSNRGGK</sequence>
<dbReference type="Proteomes" id="UP001232493">
    <property type="component" value="Chromosome"/>
</dbReference>
<keyword evidence="4" id="KW-1185">Reference proteome</keyword>
<evidence type="ECO:0000313" key="3">
    <source>
        <dbReference type="EMBL" id="WGS64863.1"/>
    </source>
</evidence>
<dbReference type="EMBL" id="CP069362">
    <property type="protein sequence ID" value="WGS64863.1"/>
    <property type="molecule type" value="Genomic_DNA"/>
</dbReference>
<dbReference type="SUPFAM" id="SSF52540">
    <property type="entry name" value="P-loop containing nucleoside triphosphate hydrolases"/>
    <property type="match status" value="1"/>
</dbReference>
<dbReference type="RefSeq" id="WP_280998838.1">
    <property type="nucleotide sequence ID" value="NZ_CP069362.1"/>
</dbReference>
<evidence type="ECO:0000256" key="1">
    <source>
        <dbReference type="SAM" id="Coils"/>
    </source>
</evidence>
<reference evidence="3 4" key="1">
    <citation type="submission" date="2021-02" db="EMBL/GenBank/DDBJ databases">
        <title>Characterization of Marinitoga sp. nov. str. BP5-C20A.</title>
        <authorList>
            <person name="Erauso G."/>
            <person name="Postec A."/>
        </authorList>
    </citation>
    <scope>NUCLEOTIDE SEQUENCE [LARGE SCALE GENOMIC DNA]</scope>
    <source>
        <strain evidence="3 4">BP5-C20A</strain>
    </source>
</reference>